<keyword evidence="2" id="KW-1185">Reference proteome</keyword>
<organism evidence="1 2">
    <name type="scientific">Ancylostoma ceylanicum</name>
    <dbReference type="NCBI Taxonomy" id="53326"/>
    <lineage>
        <taxon>Eukaryota</taxon>
        <taxon>Metazoa</taxon>
        <taxon>Ecdysozoa</taxon>
        <taxon>Nematoda</taxon>
        <taxon>Chromadorea</taxon>
        <taxon>Rhabditida</taxon>
        <taxon>Rhabditina</taxon>
        <taxon>Rhabditomorpha</taxon>
        <taxon>Strongyloidea</taxon>
        <taxon>Ancylostomatidae</taxon>
        <taxon>Ancylostomatinae</taxon>
        <taxon>Ancylostoma</taxon>
    </lineage>
</organism>
<gene>
    <name evidence="1" type="primary">Acey_s0117.g667</name>
    <name evidence="1" type="ORF">Y032_0117g667</name>
</gene>
<dbReference type="EMBL" id="JARK01001453">
    <property type="protein sequence ID" value="EYC00203.1"/>
    <property type="molecule type" value="Genomic_DNA"/>
</dbReference>
<evidence type="ECO:0000313" key="1">
    <source>
        <dbReference type="EMBL" id="EYC00203.1"/>
    </source>
</evidence>
<protein>
    <submittedName>
        <fullName evidence="1">Uncharacterized protein</fullName>
    </submittedName>
</protein>
<dbReference type="AlphaFoldDB" id="A0A016TC29"/>
<evidence type="ECO:0000313" key="2">
    <source>
        <dbReference type="Proteomes" id="UP000024635"/>
    </source>
</evidence>
<accession>A0A016TC29</accession>
<proteinExistence type="predicted"/>
<name>A0A016TC29_9BILA</name>
<comment type="caution">
    <text evidence="1">The sequence shown here is derived from an EMBL/GenBank/DDBJ whole genome shotgun (WGS) entry which is preliminary data.</text>
</comment>
<reference evidence="2" key="1">
    <citation type="journal article" date="2015" name="Nat. Genet.">
        <title>The genome and transcriptome of the zoonotic hookworm Ancylostoma ceylanicum identify infection-specific gene families.</title>
        <authorList>
            <person name="Schwarz E.M."/>
            <person name="Hu Y."/>
            <person name="Antoshechkin I."/>
            <person name="Miller M.M."/>
            <person name="Sternberg P.W."/>
            <person name="Aroian R.V."/>
        </authorList>
    </citation>
    <scope>NUCLEOTIDE SEQUENCE</scope>
    <source>
        <strain evidence="2">HY135</strain>
    </source>
</reference>
<sequence length="133" mass="15147">MLITQPPSSRFALSADRVRDILNSNVLHFPEYRAYLGHCYKLRCPTFSDCSAITVNHPRSKTHLLCRAASPTIPLEKDGLRDCTIATGPKRGMLRKHALSERVEQVPPRFCSRDAKIPHARTVYLSESMMMHR</sequence>
<dbReference type="Proteomes" id="UP000024635">
    <property type="component" value="Unassembled WGS sequence"/>
</dbReference>